<proteinExistence type="predicted"/>
<accession>A0ACD5AM33</accession>
<evidence type="ECO:0000313" key="2">
    <source>
        <dbReference type="Proteomes" id="UP001432251"/>
    </source>
</evidence>
<organism evidence="1 2">
    <name type="scientific">Streptomyces citrinus</name>
    <dbReference type="NCBI Taxonomy" id="3118173"/>
    <lineage>
        <taxon>Bacteria</taxon>
        <taxon>Bacillati</taxon>
        <taxon>Actinomycetota</taxon>
        <taxon>Actinomycetes</taxon>
        <taxon>Kitasatosporales</taxon>
        <taxon>Streptomycetaceae</taxon>
        <taxon>Streptomyces</taxon>
    </lineage>
</organism>
<protein>
    <submittedName>
        <fullName evidence="1">Nucleotide exchange factor GrpE</fullName>
    </submittedName>
</protein>
<evidence type="ECO:0000313" key="1">
    <source>
        <dbReference type="EMBL" id="WWQ67954.1"/>
    </source>
</evidence>
<dbReference type="Proteomes" id="UP001432251">
    <property type="component" value="Chromosome"/>
</dbReference>
<dbReference type="EMBL" id="CP146022">
    <property type="protein sequence ID" value="WWQ67954.1"/>
    <property type="molecule type" value="Genomic_DNA"/>
</dbReference>
<reference evidence="1" key="1">
    <citation type="journal article" date="2025" name="Int. J. Syst. Evol. Microbiol.">
        <title>Streptomyces citrinus sp. nov., with yellow diffusible pigment.</title>
        <authorList>
            <person name="He Y."/>
            <person name="Yang E."/>
            <person name="Xu J."/>
            <person name="Sun Y."/>
            <person name="Sun L."/>
        </authorList>
    </citation>
    <scope>NUCLEOTIDE SEQUENCE</scope>
    <source>
        <strain evidence="1">Q6</strain>
    </source>
</reference>
<gene>
    <name evidence="1" type="primary">grpE</name>
    <name evidence="1" type="ORF">V2W30_34570</name>
</gene>
<name>A0ACD5AM33_9ACTN</name>
<keyword evidence="2" id="KW-1185">Reference proteome</keyword>
<sequence length="209" mass="22686">MTTPPPGPDELSKLRVRVAALSRKRDDAEARLTGLLTALLPLDDLLADTAARSEELGRSEADPTGRLAAAVQQQTDAAHRMLRAELARHDVRPMDLTGKTPDPVEARVTGVEPHPTAPEGTVLRETVTGFRHGTDCLRRADVVLAVPGPAPTPEPVPAPQPVPVPATEPAAHDGPPKAGPTRERRNQPRRTSRARRRQPLPRKPSKRRR</sequence>